<protein>
    <submittedName>
        <fullName evidence="3">Unannotated protein</fullName>
    </submittedName>
</protein>
<reference evidence="3" key="1">
    <citation type="submission" date="2020-05" db="EMBL/GenBank/DDBJ databases">
        <authorList>
            <person name="Chiriac C."/>
            <person name="Salcher M."/>
            <person name="Ghai R."/>
            <person name="Kavagutti S V."/>
        </authorList>
    </citation>
    <scope>NUCLEOTIDE SEQUENCE</scope>
</reference>
<dbReference type="PROSITE" id="PS00061">
    <property type="entry name" value="ADH_SHORT"/>
    <property type="match status" value="1"/>
</dbReference>
<dbReference type="Pfam" id="PF13561">
    <property type="entry name" value="adh_short_C2"/>
    <property type="match status" value="1"/>
</dbReference>
<proteinExistence type="inferred from homology"/>
<dbReference type="SUPFAM" id="SSF51735">
    <property type="entry name" value="NAD(P)-binding Rossmann-fold domains"/>
    <property type="match status" value="1"/>
</dbReference>
<dbReference type="GO" id="GO:0016616">
    <property type="term" value="F:oxidoreductase activity, acting on the CH-OH group of donors, NAD or NADP as acceptor"/>
    <property type="evidence" value="ECO:0007669"/>
    <property type="project" value="UniProtKB-ARBA"/>
</dbReference>
<dbReference type="FunFam" id="3.40.50.720:FF:000084">
    <property type="entry name" value="Short-chain dehydrogenase reductase"/>
    <property type="match status" value="1"/>
</dbReference>
<dbReference type="CDD" id="cd05233">
    <property type="entry name" value="SDR_c"/>
    <property type="match status" value="1"/>
</dbReference>
<dbReference type="PRINTS" id="PR00081">
    <property type="entry name" value="GDHRDH"/>
</dbReference>
<dbReference type="InterPro" id="IPR036291">
    <property type="entry name" value="NAD(P)-bd_dom_sf"/>
</dbReference>
<feature type="domain" description="Ketoreductase" evidence="2">
    <location>
        <begin position="7"/>
        <end position="178"/>
    </location>
</feature>
<name>A0A6J6L9E2_9ZZZZ</name>
<dbReference type="InterPro" id="IPR002347">
    <property type="entry name" value="SDR_fam"/>
</dbReference>
<gene>
    <name evidence="3" type="ORF">UFOPK2292_00033</name>
</gene>
<organism evidence="3">
    <name type="scientific">freshwater metagenome</name>
    <dbReference type="NCBI Taxonomy" id="449393"/>
    <lineage>
        <taxon>unclassified sequences</taxon>
        <taxon>metagenomes</taxon>
        <taxon>ecological metagenomes</taxon>
    </lineage>
</organism>
<dbReference type="PRINTS" id="PR00080">
    <property type="entry name" value="SDRFAMILY"/>
</dbReference>
<dbReference type="InterPro" id="IPR020904">
    <property type="entry name" value="Sc_DH/Rdtase_CS"/>
</dbReference>
<dbReference type="SMART" id="SM00822">
    <property type="entry name" value="PKS_KR"/>
    <property type="match status" value="1"/>
</dbReference>
<evidence type="ECO:0000256" key="1">
    <source>
        <dbReference type="ARBA" id="ARBA00006484"/>
    </source>
</evidence>
<sequence>MQRFKGKNVLITGAGSGFGRRTAELFAGEGAKNIYLVDRLQDRLDASAKAIKDLGANPVTICADLGDMKQCADVIAQALSVDKKLDVLISNAAAWADTHFLDITDESWRHVLSVDLDAYFVLAQRAAKAMKDTGGGVILFTASISSLGHGRGFTAYAVAKTALVALAKAIAVECAPFNIRANCVSPGPADTQQSVDLAGKDLMDKWRTKGFPAVPLNRLASTDDIANTFLFLASDEAKYITGANFIVDGGLTAQVYDVPEN</sequence>
<accession>A0A6J6L9E2</accession>
<evidence type="ECO:0000259" key="2">
    <source>
        <dbReference type="SMART" id="SM00822"/>
    </source>
</evidence>
<evidence type="ECO:0000313" key="3">
    <source>
        <dbReference type="EMBL" id="CAB4657254.1"/>
    </source>
</evidence>
<dbReference type="Gene3D" id="3.40.50.720">
    <property type="entry name" value="NAD(P)-binding Rossmann-like Domain"/>
    <property type="match status" value="1"/>
</dbReference>
<dbReference type="PANTHER" id="PTHR42760">
    <property type="entry name" value="SHORT-CHAIN DEHYDROGENASES/REDUCTASES FAMILY MEMBER"/>
    <property type="match status" value="1"/>
</dbReference>
<comment type="similarity">
    <text evidence="1">Belongs to the short-chain dehydrogenases/reductases (SDR) family.</text>
</comment>
<dbReference type="InterPro" id="IPR057326">
    <property type="entry name" value="KR_dom"/>
</dbReference>
<dbReference type="EMBL" id="CAEZWU010000002">
    <property type="protein sequence ID" value="CAB4657254.1"/>
    <property type="molecule type" value="Genomic_DNA"/>
</dbReference>
<dbReference type="AlphaFoldDB" id="A0A6J6L9E2"/>